<dbReference type="EMBL" id="JPUA01000034">
    <property type="protein sequence ID" value="OWV28991.1"/>
    <property type="molecule type" value="Genomic_DNA"/>
</dbReference>
<evidence type="ECO:0000313" key="1">
    <source>
        <dbReference type="EMBL" id="OWV28991.1"/>
    </source>
</evidence>
<reference evidence="1 2" key="1">
    <citation type="submission" date="2014-08" db="EMBL/GenBank/DDBJ databases">
        <title>Draft genome sequence of a novel L-asparaginase producing marine bacterium, Halomonas campaniensis.</title>
        <authorList>
            <person name="Sundarakrishnan B."/>
            <person name="Moushumi Priya A."/>
            <person name="Raman G."/>
            <person name="Sakthivel N."/>
            <person name="Park S."/>
            <person name="Jayachandran S."/>
        </authorList>
    </citation>
    <scope>NUCLEOTIDE SEQUENCE [LARGE SCALE GENOMIC DNA]</scope>
    <source>
        <strain evidence="1 2">SK03</strain>
    </source>
</reference>
<dbReference type="InterPro" id="IPR006175">
    <property type="entry name" value="YjgF/YER057c/UK114"/>
</dbReference>
<dbReference type="RefSeq" id="WP_205737538.1">
    <property type="nucleotide sequence ID" value="NZ_JPUA01000034.1"/>
</dbReference>
<dbReference type="Gene3D" id="3.30.1330.40">
    <property type="entry name" value="RutC-like"/>
    <property type="match status" value="1"/>
</dbReference>
<evidence type="ECO:0000313" key="2">
    <source>
        <dbReference type="Proteomes" id="UP000197334"/>
    </source>
</evidence>
<dbReference type="Pfam" id="PF01042">
    <property type="entry name" value="Ribonuc_L-PSP"/>
    <property type="match status" value="1"/>
</dbReference>
<dbReference type="InterPro" id="IPR035959">
    <property type="entry name" value="RutC-like_sf"/>
</dbReference>
<name>A0A246RXW6_9GAMM</name>
<dbReference type="PANTHER" id="PTHR43857">
    <property type="entry name" value="BLR7761 PROTEIN"/>
    <property type="match status" value="1"/>
</dbReference>
<organism evidence="1 2">
    <name type="scientific">Halomonas campaniensis</name>
    <dbReference type="NCBI Taxonomy" id="213554"/>
    <lineage>
        <taxon>Bacteria</taxon>
        <taxon>Pseudomonadati</taxon>
        <taxon>Pseudomonadota</taxon>
        <taxon>Gammaproteobacteria</taxon>
        <taxon>Oceanospirillales</taxon>
        <taxon>Halomonadaceae</taxon>
        <taxon>Halomonas</taxon>
    </lineage>
</organism>
<sequence length="142" mass="15164">MALNTAHAGGVTTTIVNPDELYDPAPNGYSHAVVASGGSRVAYIAGQGGENAHGVLPESFADQVAQAYRNLRTVLQELDASPQQVTRINTYVVNYDPSMLEVMTRYVKETFGDALPAQTLVPVPRLALDGMLFEVDATAVLE</sequence>
<keyword evidence="2" id="KW-1185">Reference proteome</keyword>
<dbReference type="SUPFAM" id="SSF55298">
    <property type="entry name" value="YjgF-like"/>
    <property type="match status" value="1"/>
</dbReference>
<dbReference type="AlphaFoldDB" id="A0A246RXW6"/>
<dbReference type="PANTHER" id="PTHR43857:SF1">
    <property type="entry name" value="YJGH FAMILY PROTEIN"/>
    <property type="match status" value="1"/>
</dbReference>
<protein>
    <submittedName>
        <fullName evidence="1">Uncharacterized protein</fullName>
    </submittedName>
</protein>
<dbReference type="Proteomes" id="UP000197334">
    <property type="component" value="Unassembled WGS sequence"/>
</dbReference>
<comment type="caution">
    <text evidence="1">The sequence shown here is derived from an EMBL/GenBank/DDBJ whole genome shotgun (WGS) entry which is preliminary data.</text>
</comment>
<accession>A0A246RXW6</accession>
<gene>
    <name evidence="1" type="ORF">JI62_15290</name>
</gene>
<proteinExistence type="predicted"/>